<dbReference type="AlphaFoldDB" id="A0A212R6L5"/>
<comment type="cofactor">
    <cofactor evidence="1">
        <name>pyridoxal 5'-phosphate</name>
        <dbReference type="ChEBI" id="CHEBI:597326"/>
    </cofactor>
</comment>
<dbReference type="PANTHER" id="PTHR43094:SF1">
    <property type="entry name" value="AMINOTRANSFERASE CLASS-III"/>
    <property type="match status" value="1"/>
</dbReference>
<dbReference type="EMBL" id="FYEK01000032">
    <property type="protein sequence ID" value="SNB67593.1"/>
    <property type="molecule type" value="Genomic_DNA"/>
</dbReference>
<dbReference type="FunFam" id="3.40.640.10:FF:000004">
    <property type="entry name" value="Acetylornithine aminotransferase"/>
    <property type="match status" value="1"/>
</dbReference>
<reference evidence="6" key="1">
    <citation type="submission" date="2017-06" db="EMBL/GenBank/DDBJ databases">
        <authorList>
            <person name="Varghese N."/>
            <person name="Submissions S."/>
        </authorList>
    </citation>
    <scope>NUCLEOTIDE SEQUENCE [LARGE SCALE GENOMIC DNA]</scope>
    <source>
        <strain evidence="6">JAD2</strain>
    </source>
</reference>
<evidence type="ECO:0000256" key="2">
    <source>
        <dbReference type="ARBA" id="ARBA00008954"/>
    </source>
</evidence>
<dbReference type="NCBIfam" id="NF004718">
    <property type="entry name" value="PRK06062.1"/>
    <property type="match status" value="1"/>
</dbReference>
<dbReference type="PROSITE" id="PS00600">
    <property type="entry name" value="AA_TRANSFER_CLASS_3"/>
    <property type="match status" value="1"/>
</dbReference>
<evidence type="ECO:0000256" key="4">
    <source>
        <dbReference type="RuleBase" id="RU003560"/>
    </source>
</evidence>
<dbReference type="InterPro" id="IPR005814">
    <property type="entry name" value="Aminotrans_3"/>
</dbReference>
<evidence type="ECO:0000256" key="3">
    <source>
        <dbReference type="ARBA" id="ARBA00022898"/>
    </source>
</evidence>
<dbReference type="Gene3D" id="3.90.1150.10">
    <property type="entry name" value="Aspartate Aminotransferase, domain 1"/>
    <property type="match status" value="1"/>
</dbReference>
<gene>
    <name evidence="5" type="ORF">SAMN02746019_00013580</name>
</gene>
<dbReference type="InterPro" id="IPR015424">
    <property type="entry name" value="PyrdxlP-dep_Trfase"/>
</dbReference>
<comment type="similarity">
    <text evidence="2 4">Belongs to the class-III pyridoxal-phosphate-dependent aminotransferase family.</text>
</comment>
<dbReference type="PANTHER" id="PTHR43094">
    <property type="entry name" value="AMINOTRANSFERASE"/>
    <property type="match status" value="1"/>
</dbReference>
<dbReference type="SUPFAM" id="SSF53383">
    <property type="entry name" value="PLP-dependent transferases"/>
    <property type="match status" value="1"/>
</dbReference>
<dbReference type="Proteomes" id="UP000197025">
    <property type="component" value="Unassembled WGS sequence"/>
</dbReference>
<dbReference type="GO" id="GO:0005829">
    <property type="term" value="C:cytosol"/>
    <property type="evidence" value="ECO:0007669"/>
    <property type="project" value="TreeGrafter"/>
</dbReference>
<evidence type="ECO:0000313" key="6">
    <source>
        <dbReference type="Proteomes" id="UP000197025"/>
    </source>
</evidence>
<keyword evidence="3 4" id="KW-0663">Pyridoxal phosphate</keyword>
<dbReference type="Gene3D" id="3.40.640.10">
    <property type="entry name" value="Type I PLP-dependent aspartate aminotransferase-like (Major domain)"/>
    <property type="match status" value="1"/>
</dbReference>
<dbReference type="InParanoid" id="A0A212R6L5"/>
<organism evidence="5 6">
    <name type="scientific">Thermoflexus hugenholtzii JAD2</name>
    <dbReference type="NCBI Taxonomy" id="877466"/>
    <lineage>
        <taxon>Bacteria</taxon>
        <taxon>Bacillati</taxon>
        <taxon>Chloroflexota</taxon>
        <taxon>Thermoflexia</taxon>
        <taxon>Thermoflexales</taxon>
        <taxon>Thermoflexaceae</taxon>
        <taxon>Thermoflexus</taxon>
    </lineage>
</organism>
<dbReference type="CDD" id="cd00610">
    <property type="entry name" value="OAT_like"/>
    <property type="match status" value="1"/>
</dbReference>
<dbReference type="GO" id="GO:0008483">
    <property type="term" value="F:transaminase activity"/>
    <property type="evidence" value="ECO:0007669"/>
    <property type="project" value="InterPro"/>
</dbReference>
<accession>A0A212R6L5</accession>
<sequence length="451" mass="51058">MAEAFLEAGMTAEEIVALCRQYTIYEWSAQGMVDPIPVVRAKGVYFWDARGRRYLDFNSQLMNVNIGHGDERVIRAIQEQAARLPYVNPFMATEPRARLGRMLAEIAPGDLKKVFFTLGGADANENAIKIARLYTGRHKIIARYRSYHGATAGAITLTGDPRRWPAEPGIPGVIHVMDPYRYRCRWCMREERCTLDCLNHVEDVIQFEGPHTIAAVFIETVTGTNGIIIPPDGYLEGLRMLCDRYGILLICDEVMSGFGRTGEWFAVNHWKVVPDLMTVAKGLTSGYLPLGAVLISERIAEFFRDRPFPGGLTYNSHPLCLAAAIATLQVYQEDRLIENARRMGEILARELARLKERHPSVGDVRSIGLFGVVELVKNRETREPLVPFNAQPREMGIMNRLKEFFLQNGLYTFIRWNTFFTNPPLCIREEELMEGLEIIDRGLEITDDAVA</sequence>
<dbReference type="InterPro" id="IPR049704">
    <property type="entry name" value="Aminotrans_3_PPA_site"/>
</dbReference>
<proteinExistence type="inferred from homology"/>
<evidence type="ECO:0000313" key="5">
    <source>
        <dbReference type="EMBL" id="SNB67593.1"/>
    </source>
</evidence>
<dbReference type="InterPro" id="IPR015421">
    <property type="entry name" value="PyrdxlP-dep_Trfase_major"/>
</dbReference>
<dbReference type="InterPro" id="IPR015422">
    <property type="entry name" value="PyrdxlP-dep_Trfase_small"/>
</dbReference>
<dbReference type="GO" id="GO:0030170">
    <property type="term" value="F:pyridoxal phosphate binding"/>
    <property type="evidence" value="ECO:0007669"/>
    <property type="project" value="InterPro"/>
</dbReference>
<name>A0A212R6L5_9CHLR</name>
<dbReference type="Pfam" id="PF00202">
    <property type="entry name" value="Aminotran_3"/>
    <property type="match status" value="1"/>
</dbReference>
<protein>
    <submittedName>
        <fullName evidence="5">Taurine---2-oxoglutarate transaminase</fullName>
    </submittedName>
</protein>
<keyword evidence="6" id="KW-1185">Reference proteome</keyword>
<dbReference type="FunCoup" id="A0A212R6L5">
    <property type="interactions" value="33"/>
</dbReference>
<evidence type="ECO:0000256" key="1">
    <source>
        <dbReference type="ARBA" id="ARBA00001933"/>
    </source>
</evidence>
<dbReference type="RefSeq" id="WP_200808152.1">
    <property type="nucleotide sequence ID" value="NZ_FYEK01000032.1"/>
</dbReference>